<dbReference type="GO" id="GO:0009231">
    <property type="term" value="P:riboflavin biosynthetic process"/>
    <property type="evidence" value="ECO:0007669"/>
    <property type="project" value="InterPro"/>
</dbReference>
<evidence type="ECO:0000259" key="1">
    <source>
        <dbReference type="Pfam" id="PF01872"/>
    </source>
</evidence>
<dbReference type="Gene3D" id="3.40.430.10">
    <property type="entry name" value="Dihydrofolate Reductase, subunit A"/>
    <property type="match status" value="1"/>
</dbReference>
<dbReference type="Proteomes" id="UP000190306">
    <property type="component" value="Chromosome"/>
</dbReference>
<evidence type="ECO:0000313" key="3">
    <source>
        <dbReference type="EMBL" id="QIT46396.1"/>
    </source>
</evidence>
<reference evidence="2 4" key="1">
    <citation type="submission" date="2015-07" db="EMBL/GenBank/DDBJ databases">
        <title>Draft Genome Sequence of Streptomyces antibioticus, IMRU 3720 reveals insights in the evolution of actinomycin biosynthetic gene clusters in Streptomyces.</title>
        <authorList>
            <person name="Crnovcic I."/>
            <person name="Ruckert C."/>
            <person name="Kalinowksi J."/>
            <person name="Keller U."/>
        </authorList>
    </citation>
    <scope>NUCLEOTIDE SEQUENCE [LARGE SCALE GENOMIC DNA]</scope>
    <source>
        <strain evidence="2 4">DSM 41481</strain>
    </source>
</reference>
<name>A0AAE6YB98_STRAT</name>
<dbReference type="Pfam" id="PF01872">
    <property type="entry name" value="RibD_C"/>
    <property type="match status" value="1"/>
</dbReference>
<keyword evidence="4" id="KW-1185">Reference proteome</keyword>
<proteinExistence type="predicted"/>
<dbReference type="PANTHER" id="PTHR38011:SF11">
    <property type="entry name" value="2,5-DIAMINO-6-RIBOSYLAMINO-4(3H)-PYRIMIDINONE 5'-PHOSPHATE REDUCTASE"/>
    <property type="match status" value="1"/>
</dbReference>
<organism evidence="3 5">
    <name type="scientific">Streptomyces antibioticus</name>
    <dbReference type="NCBI Taxonomy" id="1890"/>
    <lineage>
        <taxon>Bacteria</taxon>
        <taxon>Bacillati</taxon>
        <taxon>Actinomycetota</taxon>
        <taxon>Actinomycetes</taxon>
        <taxon>Kitasatosporales</taxon>
        <taxon>Streptomycetaceae</taxon>
        <taxon>Streptomyces</taxon>
    </lineage>
</organism>
<protein>
    <submittedName>
        <fullName evidence="2">Deaminase</fullName>
    </submittedName>
    <submittedName>
        <fullName evidence="3">Dihydrofolate reductase family protein</fullName>
    </submittedName>
</protein>
<dbReference type="EMBL" id="LHQL01000011">
    <property type="protein sequence ID" value="OOQ49440.1"/>
    <property type="molecule type" value="Genomic_DNA"/>
</dbReference>
<sequence length="190" mass="21095">MRKIVLMMGVSLDGYIEGPDRDISWHVVDEELHQYFNDTISQMGALLGGRVTHELMAAYWPTADADPDASPVEVEFARIWRDMPKYVYSRTLKSADWNTTVVREVVPAEVEALKNQPGTGDLCLGGADLAASFLAHGLVDEIHLSVHPVLIGQGKPLFPDTDTLTPLRLLETRRFGNGVVLLRYEVHGGR</sequence>
<dbReference type="InterPro" id="IPR002734">
    <property type="entry name" value="RibDG_C"/>
</dbReference>
<dbReference type="GO" id="GO:0008703">
    <property type="term" value="F:5-amino-6-(5-phosphoribosylamino)uracil reductase activity"/>
    <property type="evidence" value="ECO:0007669"/>
    <property type="project" value="InterPro"/>
</dbReference>
<evidence type="ECO:0000313" key="4">
    <source>
        <dbReference type="Proteomes" id="UP000190306"/>
    </source>
</evidence>
<dbReference type="RefSeq" id="WP_078634681.1">
    <property type="nucleotide sequence ID" value="NZ_CM007717.1"/>
</dbReference>
<dbReference type="SUPFAM" id="SSF53597">
    <property type="entry name" value="Dihydrofolate reductase-like"/>
    <property type="match status" value="1"/>
</dbReference>
<dbReference type="PANTHER" id="PTHR38011">
    <property type="entry name" value="DIHYDROFOLATE REDUCTASE FAMILY PROTEIN (AFU_ORTHOLOGUE AFUA_8G06820)"/>
    <property type="match status" value="1"/>
</dbReference>
<reference evidence="3 5" key="2">
    <citation type="submission" date="2020-03" db="EMBL/GenBank/DDBJ databases">
        <title>Is there a link between lipid content and antibiotic production in Streptomyces?</title>
        <authorList>
            <person name="David M."/>
            <person name="Lejeune C."/>
            <person name="Abreu S."/>
            <person name="Thibessard A."/>
            <person name="Leblond P."/>
            <person name="Chaminade P."/>
            <person name="Virolle M.-J."/>
        </authorList>
    </citation>
    <scope>NUCLEOTIDE SEQUENCE [LARGE SCALE GENOMIC DNA]</scope>
    <source>
        <strain evidence="3 5">DSM 41481</strain>
    </source>
</reference>
<accession>A0AAE6YB98</accession>
<dbReference type="InterPro" id="IPR024072">
    <property type="entry name" value="DHFR-like_dom_sf"/>
</dbReference>
<evidence type="ECO:0000313" key="5">
    <source>
        <dbReference type="Proteomes" id="UP000502504"/>
    </source>
</evidence>
<dbReference type="InterPro" id="IPR050765">
    <property type="entry name" value="Riboflavin_Biosynth_HTPR"/>
</dbReference>
<dbReference type="Proteomes" id="UP000502504">
    <property type="component" value="Chromosome"/>
</dbReference>
<gene>
    <name evidence="2" type="ORF">AFM16_24675</name>
    <name evidence="3" type="ORF">HCX60_25095</name>
</gene>
<feature type="domain" description="Bacterial bifunctional deaminase-reductase C-terminal" evidence="1">
    <location>
        <begin position="2"/>
        <end position="181"/>
    </location>
</feature>
<dbReference type="EMBL" id="CP050692">
    <property type="protein sequence ID" value="QIT46396.1"/>
    <property type="molecule type" value="Genomic_DNA"/>
</dbReference>
<dbReference type="AlphaFoldDB" id="A0AAE6YB98"/>
<evidence type="ECO:0000313" key="2">
    <source>
        <dbReference type="EMBL" id="OOQ49440.1"/>
    </source>
</evidence>